<keyword evidence="3 6" id="KW-0249">Electron transport</keyword>
<evidence type="ECO:0000313" key="8">
    <source>
        <dbReference type="EMBL" id="RTE65160.1"/>
    </source>
</evidence>
<gene>
    <name evidence="8" type="primary">grxC</name>
    <name evidence="8" type="ORF">EH243_13950</name>
</gene>
<keyword evidence="6" id="KW-0963">Cytoplasm</keyword>
<dbReference type="InterPro" id="IPR011767">
    <property type="entry name" value="GLR_AS"/>
</dbReference>
<dbReference type="InterPro" id="IPR036249">
    <property type="entry name" value="Thioredoxin-like_sf"/>
</dbReference>
<organism evidence="8 9">
    <name type="scientific">Amphritea opalescens</name>
    <dbReference type="NCBI Taxonomy" id="2490544"/>
    <lineage>
        <taxon>Bacteria</taxon>
        <taxon>Pseudomonadati</taxon>
        <taxon>Pseudomonadota</taxon>
        <taxon>Gammaproteobacteria</taxon>
        <taxon>Oceanospirillales</taxon>
        <taxon>Oceanospirillaceae</taxon>
        <taxon>Amphritea</taxon>
    </lineage>
</organism>
<dbReference type="GO" id="GO:0005737">
    <property type="term" value="C:cytoplasm"/>
    <property type="evidence" value="ECO:0007669"/>
    <property type="project" value="TreeGrafter"/>
</dbReference>
<dbReference type="InterPro" id="IPR011900">
    <property type="entry name" value="GRX_bact"/>
</dbReference>
<dbReference type="NCBIfam" id="TIGR02181">
    <property type="entry name" value="GRX_bact"/>
    <property type="match status" value="1"/>
</dbReference>
<dbReference type="Proteomes" id="UP000283087">
    <property type="component" value="Unassembled WGS sequence"/>
</dbReference>
<dbReference type="PROSITE" id="PS00195">
    <property type="entry name" value="GLUTAREDOXIN_1"/>
    <property type="match status" value="1"/>
</dbReference>
<evidence type="ECO:0000256" key="5">
    <source>
        <dbReference type="ARBA" id="ARBA00023284"/>
    </source>
</evidence>
<proteinExistence type="inferred from homology"/>
<dbReference type="AlphaFoldDB" id="A0A430KNW0"/>
<dbReference type="EMBL" id="RQXW01000013">
    <property type="protein sequence ID" value="RTE65160.1"/>
    <property type="molecule type" value="Genomic_DNA"/>
</dbReference>
<dbReference type="Gene3D" id="3.40.30.10">
    <property type="entry name" value="Glutaredoxin"/>
    <property type="match status" value="1"/>
</dbReference>
<comment type="function">
    <text evidence="6">Has a glutathione-disulfide oxidoreductase activity in the presence of NADPH and glutathione reductase. Reduces low molecular weight disulfides and proteins.</text>
</comment>
<dbReference type="InterPro" id="IPR002109">
    <property type="entry name" value="Glutaredoxin"/>
</dbReference>
<evidence type="ECO:0000259" key="7">
    <source>
        <dbReference type="Pfam" id="PF00462"/>
    </source>
</evidence>
<evidence type="ECO:0000256" key="1">
    <source>
        <dbReference type="ARBA" id="ARBA00007787"/>
    </source>
</evidence>
<evidence type="ECO:0000256" key="6">
    <source>
        <dbReference type="RuleBase" id="RU364065"/>
    </source>
</evidence>
<evidence type="ECO:0000256" key="3">
    <source>
        <dbReference type="ARBA" id="ARBA00022982"/>
    </source>
</evidence>
<dbReference type="PROSITE" id="PS51354">
    <property type="entry name" value="GLUTAREDOXIN_2"/>
    <property type="match status" value="1"/>
</dbReference>
<dbReference type="GO" id="GO:0045454">
    <property type="term" value="P:cell redox homeostasis"/>
    <property type="evidence" value="ECO:0007669"/>
    <property type="project" value="InterPro"/>
</dbReference>
<name>A0A430KNW0_9GAMM</name>
<dbReference type="CDD" id="cd03418">
    <property type="entry name" value="GRX_GRXb_1_3_like"/>
    <property type="match status" value="1"/>
</dbReference>
<dbReference type="PANTHER" id="PTHR45694">
    <property type="entry name" value="GLUTAREDOXIN 2"/>
    <property type="match status" value="1"/>
</dbReference>
<dbReference type="RefSeq" id="WP_126159290.1">
    <property type="nucleotide sequence ID" value="NZ_RQXW01000013.1"/>
</dbReference>
<feature type="domain" description="Glutaredoxin" evidence="7">
    <location>
        <begin position="4"/>
        <end position="63"/>
    </location>
</feature>
<dbReference type="PRINTS" id="PR00160">
    <property type="entry name" value="GLUTAREDOXIN"/>
</dbReference>
<evidence type="ECO:0000313" key="9">
    <source>
        <dbReference type="Proteomes" id="UP000283087"/>
    </source>
</evidence>
<dbReference type="GO" id="GO:0034599">
    <property type="term" value="P:cellular response to oxidative stress"/>
    <property type="evidence" value="ECO:0007669"/>
    <property type="project" value="TreeGrafter"/>
</dbReference>
<comment type="similarity">
    <text evidence="1 6">Belongs to the glutaredoxin family.</text>
</comment>
<dbReference type="PANTHER" id="PTHR45694:SF18">
    <property type="entry name" value="GLUTAREDOXIN-1-RELATED"/>
    <property type="match status" value="1"/>
</dbReference>
<dbReference type="GO" id="GO:0015038">
    <property type="term" value="F:glutathione disulfide oxidoreductase activity"/>
    <property type="evidence" value="ECO:0007669"/>
    <property type="project" value="UniProtKB-UniRule"/>
</dbReference>
<keyword evidence="5 6" id="KW-0676">Redox-active center</keyword>
<dbReference type="InterPro" id="IPR014025">
    <property type="entry name" value="Glutaredoxin_subgr"/>
</dbReference>
<reference evidence="8 9" key="1">
    <citation type="submission" date="2018-11" db="EMBL/GenBank/DDBJ databases">
        <title>The draft genome sequence of Amphritea opalescens ANRC-JH13T.</title>
        <authorList>
            <person name="Fang Z."/>
            <person name="Zhang Y."/>
            <person name="Han X."/>
        </authorList>
    </citation>
    <scope>NUCLEOTIDE SEQUENCE [LARGE SCALE GENOMIC DNA]</scope>
    <source>
        <strain evidence="8 9">ANRC-JH13</strain>
    </source>
</reference>
<keyword evidence="2 6" id="KW-0813">Transport</keyword>
<keyword evidence="9" id="KW-1185">Reference proteome</keyword>
<dbReference type="SUPFAM" id="SSF52833">
    <property type="entry name" value="Thioredoxin-like"/>
    <property type="match status" value="1"/>
</dbReference>
<protein>
    <recommendedName>
        <fullName evidence="6">Glutaredoxin</fullName>
    </recommendedName>
</protein>
<evidence type="ECO:0000256" key="2">
    <source>
        <dbReference type="ARBA" id="ARBA00022448"/>
    </source>
</evidence>
<accession>A0A430KNW0</accession>
<evidence type="ECO:0000256" key="4">
    <source>
        <dbReference type="ARBA" id="ARBA00023157"/>
    </source>
</evidence>
<dbReference type="OrthoDB" id="9814618at2"/>
<sequence>MAKITLYSNSWCPFCRRAKMLLDSKGAAYTEINVEAVSGARQEMIKRSGRTSVPQIFINELHVGGCDDLFALEQKGKLEKLLAD</sequence>
<keyword evidence="4" id="KW-1015">Disulfide bond</keyword>
<comment type="caution">
    <text evidence="8">The sequence shown here is derived from an EMBL/GenBank/DDBJ whole genome shotgun (WGS) entry which is preliminary data.</text>
</comment>
<dbReference type="Pfam" id="PF00462">
    <property type="entry name" value="Glutaredoxin"/>
    <property type="match status" value="1"/>
</dbReference>